<gene>
    <name evidence="9" type="ORF">DICVIV_07590</name>
</gene>
<evidence type="ECO:0000256" key="2">
    <source>
        <dbReference type="ARBA" id="ARBA00004496"/>
    </source>
</evidence>
<keyword evidence="10" id="KW-1185">Reference proteome</keyword>
<dbReference type="STRING" id="29172.A0A0D8XNZ1"/>
<evidence type="ECO:0000313" key="9">
    <source>
        <dbReference type="EMBL" id="KJH46348.1"/>
    </source>
</evidence>
<dbReference type="PANTHER" id="PTHR12896">
    <property type="entry name" value="PAX6 NEIGHBOR PROTEIN PAXNEB"/>
    <property type="match status" value="1"/>
</dbReference>
<dbReference type="GO" id="GO:0002098">
    <property type="term" value="P:tRNA wobble uridine modification"/>
    <property type="evidence" value="ECO:0007669"/>
    <property type="project" value="InterPro"/>
</dbReference>
<sequence>MNDIVCLEGCTLKGRSLETSSGCSALDTLLGGGLPVTSFCIVDELKSRTYSTSIVKYFLAEGLYSGHDILLIDPLGGDKLLKEIPTKYVTEPTISSTAQRISYCEDDLSIAFRYATRPKVNSSIGGKNRYDLSKSLDIDIFSSQILRFDGPLCYESLYHYVTSLCKNSRYKGTCSSTKKLLRIVINHLGSPIWKDTDNFSPFLVRTRSILRSANVVLLGTASSETMFKRHSDELYVTADLYLQLVAFSEEEEKTFLGSEKYHGFLRILRLPRLTSLCTYNPPVDLVFTQKRNSFDVSVMHLPPIFNDDKSTKKPCEVDF</sequence>
<evidence type="ECO:0000256" key="8">
    <source>
        <dbReference type="ARBA" id="ARBA00023242"/>
    </source>
</evidence>
<reference evidence="9 10" key="1">
    <citation type="submission" date="2013-11" db="EMBL/GenBank/DDBJ databases">
        <title>Draft genome of the bovine lungworm Dictyocaulus viviparus.</title>
        <authorList>
            <person name="Mitreva M."/>
        </authorList>
    </citation>
    <scope>NUCLEOTIDE SEQUENCE [LARGE SCALE GENOMIC DNA]</scope>
    <source>
        <strain evidence="9 10">HannoverDv2000</strain>
    </source>
</reference>
<dbReference type="EMBL" id="KN716357">
    <property type="protein sequence ID" value="KJH46348.1"/>
    <property type="molecule type" value="Genomic_DNA"/>
</dbReference>
<evidence type="ECO:0000256" key="1">
    <source>
        <dbReference type="ARBA" id="ARBA00004123"/>
    </source>
</evidence>
<dbReference type="GO" id="GO:0005737">
    <property type="term" value="C:cytoplasm"/>
    <property type="evidence" value="ECO:0007669"/>
    <property type="project" value="UniProtKB-SubCell"/>
</dbReference>
<dbReference type="Gene3D" id="3.40.50.300">
    <property type="entry name" value="P-loop containing nucleotide triphosphate hydrolases"/>
    <property type="match status" value="1"/>
</dbReference>
<keyword evidence="8" id="KW-0539">Nucleus</keyword>
<comment type="subcellular location">
    <subcellularLocation>
        <location evidence="2">Cytoplasm</location>
    </subcellularLocation>
    <subcellularLocation>
        <location evidence="1">Nucleus</location>
    </subcellularLocation>
</comment>
<organism evidence="9 10">
    <name type="scientific">Dictyocaulus viviparus</name>
    <name type="common">Bovine lungworm</name>
    <dbReference type="NCBI Taxonomy" id="29172"/>
    <lineage>
        <taxon>Eukaryota</taxon>
        <taxon>Metazoa</taxon>
        <taxon>Ecdysozoa</taxon>
        <taxon>Nematoda</taxon>
        <taxon>Chromadorea</taxon>
        <taxon>Rhabditida</taxon>
        <taxon>Rhabditina</taxon>
        <taxon>Rhabditomorpha</taxon>
        <taxon>Strongyloidea</taxon>
        <taxon>Metastrongylidae</taxon>
        <taxon>Dictyocaulus</taxon>
    </lineage>
</organism>
<evidence type="ECO:0000256" key="3">
    <source>
        <dbReference type="ARBA" id="ARBA00005043"/>
    </source>
</evidence>
<dbReference type="Pfam" id="PF05625">
    <property type="entry name" value="PAXNEB"/>
    <property type="match status" value="1"/>
</dbReference>
<evidence type="ECO:0000313" key="10">
    <source>
        <dbReference type="Proteomes" id="UP000053766"/>
    </source>
</evidence>
<dbReference type="UniPathway" id="UPA00988"/>
<dbReference type="GO" id="GO:0033588">
    <property type="term" value="C:elongator holoenzyme complex"/>
    <property type="evidence" value="ECO:0007669"/>
    <property type="project" value="InterPro"/>
</dbReference>
<dbReference type="InterPro" id="IPR027417">
    <property type="entry name" value="P-loop_NTPase"/>
</dbReference>
<proteinExistence type="inferred from homology"/>
<comment type="similarity">
    <text evidence="4">Belongs to the ELP4 family.</text>
</comment>
<dbReference type="InterPro" id="IPR008728">
    <property type="entry name" value="Elongator_complex_protein_4"/>
</dbReference>
<keyword evidence="6" id="KW-0963">Cytoplasm</keyword>
<evidence type="ECO:0000256" key="7">
    <source>
        <dbReference type="ARBA" id="ARBA00022694"/>
    </source>
</evidence>
<evidence type="ECO:0000256" key="4">
    <source>
        <dbReference type="ARBA" id="ARBA00007573"/>
    </source>
</evidence>
<comment type="pathway">
    <text evidence="3">tRNA modification; 5-methoxycarbonylmethyl-2-thiouridine-tRNA biosynthesis.</text>
</comment>
<dbReference type="OrthoDB" id="289162at2759"/>
<dbReference type="PANTHER" id="PTHR12896:SF1">
    <property type="entry name" value="ELONGATOR COMPLEX PROTEIN 4"/>
    <property type="match status" value="1"/>
</dbReference>
<dbReference type="GO" id="GO:0008023">
    <property type="term" value="C:transcription elongation factor complex"/>
    <property type="evidence" value="ECO:0007669"/>
    <property type="project" value="TreeGrafter"/>
</dbReference>
<evidence type="ECO:0000256" key="5">
    <source>
        <dbReference type="ARBA" id="ARBA00020265"/>
    </source>
</evidence>
<accession>A0A0D8XNZ1</accession>
<dbReference type="AlphaFoldDB" id="A0A0D8XNZ1"/>
<keyword evidence="7" id="KW-0819">tRNA processing</keyword>
<name>A0A0D8XNZ1_DICVI</name>
<reference evidence="10" key="2">
    <citation type="journal article" date="2016" name="Sci. Rep.">
        <title>Dictyocaulus viviparus genome, variome and transcriptome elucidate lungworm biology and support future intervention.</title>
        <authorList>
            <person name="McNulty S.N."/>
            <person name="Strube C."/>
            <person name="Rosa B.A."/>
            <person name="Martin J.C."/>
            <person name="Tyagi R."/>
            <person name="Choi Y.J."/>
            <person name="Wang Q."/>
            <person name="Hallsworth Pepin K."/>
            <person name="Zhang X."/>
            <person name="Ozersky P."/>
            <person name="Wilson R.K."/>
            <person name="Sternberg P.W."/>
            <person name="Gasser R.B."/>
            <person name="Mitreva M."/>
        </authorList>
    </citation>
    <scope>NUCLEOTIDE SEQUENCE [LARGE SCALE GENOMIC DNA]</scope>
    <source>
        <strain evidence="10">HannoverDv2000</strain>
    </source>
</reference>
<evidence type="ECO:0000256" key="6">
    <source>
        <dbReference type="ARBA" id="ARBA00022490"/>
    </source>
</evidence>
<protein>
    <recommendedName>
        <fullName evidence="5">Elongator complex protein 4</fullName>
    </recommendedName>
</protein>
<dbReference type="Proteomes" id="UP000053766">
    <property type="component" value="Unassembled WGS sequence"/>
</dbReference>